<keyword evidence="2" id="KW-1185">Reference proteome</keyword>
<dbReference type="AlphaFoldDB" id="A0A5C3Q994"/>
<dbReference type="EMBL" id="ML178846">
    <property type="protein sequence ID" value="TFK97629.1"/>
    <property type="molecule type" value="Genomic_DNA"/>
</dbReference>
<gene>
    <name evidence="1" type="ORF">BDV98DRAFT_596606</name>
</gene>
<evidence type="ECO:0000313" key="2">
    <source>
        <dbReference type="Proteomes" id="UP000305067"/>
    </source>
</evidence>
<accession>A0A5C3Q994</accession>
<protein>
    <submittedName>
        <fullName evidence="1">Uncharacterized protein</fullName>
    </submittedName>
</protein>
<reference evidence="1 2" key="1">
    <citation type="journal article" date="2019" name="Nat. Ecol. Evol.">
        <title>Megaphylogeny resolves global patterns of mushroom evolution.</title>
        <authorList>
            <person name="Varga T."/>
            <person name="Krizsan K."/>
            <person name="Foldi C."/>
            <person name="Dima B."/>
            <person name="Sanchez-Garcia M."/>
            <person name="Sanchez-Ramirez S."/>
            <person name="Szollosi G.J."/>
            <person name="Szarkandi J.G."/>
            <person name="Papp V."/>
            <person name="Albert L."/>
            <person name="Andreopoulos W."/>
            <person name="Angelini C."/>
            <person name="Antonin V."/>
            <person name="Barry K.W."/>
            <person name="Bougher N.L."/>
            <person name="Buchanan P."/>
            <person name="Buyck B."/>
            <person name="Bense V."/>
            <person name="Catcheside P."/>
            <person name="Chovatia M."/>
            <person name="Cooper J."/>
            <person name="Damon W."/>
            <person name="Desjardin D."/>
            <person name="Finy P."/>
            <person name="Geml J."/>
            <person name="Haridas S."/>
            <person name="Hughes K."/>
            <person name="Justo A."/>
            <person name="Karasinski D."/>
            <person name="Kautmanova I."/>
            <person name="Kiss B."/>
            <person name="Kocsube S."/>
            <person name="Kotiranta H."/>
            <person name="LaButti K.M."/>
            <person name="Lechner B.E."/>
            <person name="Liimatainen K."/>
            <person name="Lipzen A."/>
            <person name="Lukacs Z."/>
            <person name="Mihaltcheva S."/>
            <person name="Morgado L.N."/>
            <person name="Niskanen T."/>
            <person name="Noordeloos M.E."/>
            <person name="Ohm R.A."/>
            <person name="Ortiz-Santana B."/>
            <person name="Ovrebo C."/>
            <person name="Racz N."/>
            <person name="Riley R."/>
            <person name="Savchenko A."/>
            <person name="Shiryaev A."/>
            <person name="Soop K."/>
            <person name="Spirin V."/>
            <person name="Szebenyi C."/>
            <person name="Tomsovsky M."/>
            <person name="Tulloss R.E."/>
            <person name="Uehling J."/>
            <person name="Grigoriev I.V."/>
            <person name="Vagvolgyi C."/>
            <person name="Papp T."/>
            <person name="Martin F.M."/>
            <person name="Miettinen O."/>
            <person name="Hibbett D.S."/>
            <person name="Nagy L.G."/>
        </authorList>
    </citation>
    <scope>NUCLEOTIDE SEQUENCE [LARGE SCALE GENOMIC DNA]</scope>
    <source>
        <strain evidence="1 2">CBS 309.79</strain>
    </source>
</reference>
<dbReference type="Proteomes" id="UP000305067">
    <property type="component" value="Unassembled WGS sequence"/>
</dbReference>
<sequence length="341" mass="37570">MIRASQATQKKIWSRIFDYVLPVKATSRGGQDLNGSSSHSKAWLKLATVSWLFFSCIIPDRLYERISLLKAPTPSTDAAENEDIIKLLSLTRIILNKPDVCSLIKQLNFTLDQDSAHSSRAQCFHAYSLLNTALSLSTAMSSFSPQGTVLGREMIASGAHPTPFFTSCDSLAIAHMLLLAQAGNLKVLKQAFRKSTRDYHTSHDLPAVAVPDLPSLPVDGLSNLKKFGYHEYLQGPQSDGRLFIIRAFTTMSLPALTNLELDIAHSERVLEYKEPDTVSTVARAIPQAVVDFFALHGDGLQRLRLAYILPEMADLLGYCPRLETLVCAAVHYSDLFSVSGT</sequence>
<evidence type="ECO:0000313" key="1">
    <source>
        <dbReference type="EMBL" id="TFK97629.1"/>
    </source>
</evidence>
<proteinExistence type="predicted"/>
<name>A0A5C3Q994_9AGAR</name>
<organism evidence="1 2">
    <name type="scientific">Pterulicium gracile</name>
    <dbReference type="NCBI Taxonomy" id="1884261"/>
    <lineage>
        <taxon>Eukaryota</taxon>
        <taxon>Fungi</taxon>
        <taxon>Dikarya</taxon>
        <taxon>Basidiomycota</taxon>
        <taxon>Agaricomycotina</taxon>
        <taxon>Agaricomycetes</taxon>
        <taxon>Agaricomycetidae</taxon>
        <taxon>Agaricales</taxon>
        <taxon>Pleurotineae</taxon>
        <taxon>Pterulaceae</taxon>
        <taxon>Pterulicium</taxon>
    </lineage>
</organism>